<dbReference type="EMBL" id="GBRH01170852">
    <property type="protein sequence ID" value="JAE27044.1"/>
    <property type="molecule type" value="Transcribed_RNA"/>
</dbReference>
<name>A0A0A9GU36_ARUDO</name>
<sequence>MDLAWCEFGKIETFVALQVSAQ</sequence>
<dbReference type="AlphaFoldDB" id="A0A0A9GU36"/>
<reference evidence="1" key="2">
    <citation type="journal article" date="2015" name="Data Brief">
        <title>Shoot transcriptome of the giant reed, Arundo donax.</title>
        <authorList>
            <person name="Barrero R.A."/>
            <person name="Guerrero F.D."/>
            <person name="Moolhuijzen P."/>
            <person name="Goolsby J.A."/>
            <person name="Tidwell J."/>
            <person name="Bellgard S.E."/>
            <person name="Bellgard M.I."/>
        </authorList>
    </citation>
    <scope>NUCLEOTIDE SEQUENCE</scope>
    <source>
        <tissue evidence="1">Shoot tissue taken approximately 20 cm above the soil surface</tissue>
    </source>
</reference>
<organism evidence="1">
    <name type="scientific">Arundo donax</name>
    <name type="common">Giant reed</name>
    <name type="synonym">Donax arundinaceus</name>
    <dbReference type="NCBI Taxonomy" id="35708"/>
    <lineage>
        <taxon>Eukaryota</taxon>
        <taxon>Viridiplantae</taxon>
        <taxon>Streptophyta</taxon>
        <taxon>Embryophyta</taxon>
        <taxon>Tracheophyta</taxon>
        <taxon>Spermatophyta</taxon>
        <taxon>Magnoliopsida</taxon>
        <taxon>Liliopsida</taxon>
        <taxon>Poales</taxon>
        <taxon>Poaceae</taxon>
        <taxon>PACMAD clade</taxon>
        <taxon>Arundinoideae</taxon>
        <taxon>Arundineae</taxon>
        <taxon>Arundo</taxon>
    </lineage>
</organism>
<accession>A0A0A9GU36</accession>
<protein>
    <submittedName>
        <fullName evidence="1">Uncharacterized protein</fullName>
    </submittedName>
</protein>
<evidence type="ECO:0000313" key="1">
    <source>
        <dbReference type="EMBL" id="JAE27044.1"/>
    </source>
</evidence>
<proteinExistence type="predicted"/>
<reference evidence="1" key="1">
    <citation type="submission" date="2014-09" db="EMBL/GenBank/DDBJ databases">
        <authorList>
            <person name="Magalhaes I.L.F."/>
            <person name="Oliveira U."/>
            <person name="Santos F.R."/>
            <person name="Vidigal T.H.D.A."/>
            <person name="Brescovit A.D."/>
            <person name="Santos A.J."/>
        </authorList>
    </citation>
    <scope>NUCLEOTIDE SEQUENCE</scope>
    <source>
        <tissue evidence="1">Shoot tissue taken approximately 20 cm above the soil surface</tissue>
    </source>
</reference>